<accession>A0A8J8GGJ5</accession>
<feature type="signal peptide" evidence="2">
    <location>
        <begin position="1"/>
        <end position="20"/>
    </location>
</feature>
<dbReference type="AlphaFoldDB" id="A0A8J8GGJ5"/>
<gene>
    <name evidence="3" type="ORF">HR057_06330</name>
</gene>
<keyword evidence="4" id="KW-1185">Reference proteome</keyword>
<dbReference type="EMBL" id="JABTTE010000005">
    <property type="protein sequence ID" value="NSL51388.1"/>
    <property type="molecule type" value="Genomic_DNA"/>
</dbReference>
<sequence>MKFIGILLFILLLLTGCNGAQNNDAINEVNEPDGNSSEEAINQPNQEEPIPEENNVEEYSLIDETFLSNLGNGKIKYCEQALDPNITASEILSIFGEPEWEDYWDGGYGRQYGDCFYFVDSDNPDAKMTAIDYSSEKFTHTPSEIIEVLGEPESKGISEMDGSYFLFYRSGDYSAFFEFENENSPVGHLRVKYEN</sequence>
<feature type="region of interest" description="Disordered" evidence="1">
    <location>
        <begin position="30"/>
        <end position="53"/>
    </location>
</feature>
<evidence type="ECO:0008006" key="5">
    <source>
        <dbReference type="Google" id="ProtNLM"/>
    </source>
</evidence>
<protein>
    <recommendedName>
        <fullName evidence="5">DUF4309 domain-containing protein</fullName>
    </recommendedName>
</protein>
<evidence type="ECO:0000256" key="1">
    <source>
        <dbReference type="SAM" id="MobiDB-lite"/>
    </source>
</evidence>
<evidence type="ECO:0000313" key="3">
    <source>
        <dbReference type="EMBL" id="NSL51388.1"/>
    </source>
</evidence>
<organism evidence="3 4">
    <name type="scientific">Calidifontibacillus erzurumensis</name>
    <dbReference type="NCBI Taxonomy" id="2741433"/>
    <lineage>
        <taxon>Bacteria</taxon>
        <taxon>Bacillati</taxon>
        <taxon>Bacillota</taxon>
        <taxon>Bacilli</taxon>
        <taxon>Bacillales</taxon>
        <taxon>Bacillaceae</taxon>
        <taxon>Calidifontibacillus/Schinkia group</taxon>
        <taxon>Calidifontibacillus</taxon>
    </lineage>
</organism>
<evidence type="ECO:0000256" key="2">
    <source>
        <dbReference type="SAM" id="SignalP"/>
    </source>
</evidence>
<keyword evidence="2" id="KW-0732">Signal</keyword>
<proteinExistence type="predicted"/>
<evidence type="ECO:0000313" key="4">
    <source>
        <dbReference type="Proteomes" id="UP000625804"/>
    </source>
</evidence>
<comment type="caution">
    <text evidence="3">The sequence shown here is derived from an EMBL/GenBank/DDBJ whole genome shotgun (WGS) entry which is preliminary data.</text>
</comment>
<dbReference type="RefSeq" id="WP_173730587.1">
    <property type="nucleotide sequence ID" value="NZ_JABTTE010000005.1"/>
</dbReference>
<reference evidence="3" key="1">
    <citation type="submission" date="2020-06" db="EMBL/GenBank/DDBJ databases">
        <title>A novel thermopfilic bacterium from Erzurum, Turkey.</title>
        <authorList>
            <person name="Adiguzel A."/>
            <person name="Ay H."/>
            <person name="Baltaci M.O."/>
        </authorList>
    </citation>
    <scope>NUCLEOTIDE SEQUENCE</scope>
    <source>
        <strain evidence="3">P2</strain>
    </source>
</reference>
<name>A0A8J8GGJ5_9BACI</name>
<dbReference type="PROSITE" id="PS51257">
    <property type="entry name" value="PROKAR_LIPOPROTEIN"/>
    <property type="match status" value="1"/>
</dbReference>
<feature type="chain" id="PRO_5039255925" description="DUF4309 domain-containing protein" evidence="2">
    <location>
        <begin position="21"/>
        <end position="195"/>
    </location>
</feature>
<dbReference type="Proteomes" id="UP000625804">
    <property type="component" value="Unassembled WGS sequence"/>
</dbReference>